<dbReference type="PANTHER" id="PTHR37543:SF1">
    <property type="entry name" value="CCCH ZINC FINGER DNA BINDING PROTEIN (AFU_ORTHOLOGUE AFUA_5G12760)"/>
    <property type="match status" value="1"/>
</dbReference>
<accession>A0A6A6HZX4</accession>
<evidence type="ECO:0008006" key="7">
    <source>
        <dbReference type="Google" id="ProtNLM"/>
    </source>
</evidence>
<evidence type="ECO:0000256" key="1">
    <source>
        <dbReference type="SAM" id="MobiDB-lite"/>
    </source>
</evidence>
<dbReference type="Pfam" id="PF25543">
    <property type="entry name" value="zf-CCCH_tandem"/>
    <property type="match status" value="1"/>
</dbReference>
<evidence type="ECO:0000313" key="6">
    <source>
        <dbReference type="Proteomes" id="UP000800094"/>
    </source>
</evidence>
<sequence>MDPHEKLKEIEIDAARAVGKIEALAAESDGILDIAARFKSILEEYRHLARSIQSPEAEERAAESAAQGSPYAVLLLDGNAITEEHLRANSRGGTGVAQLLNDEMIDHFRNVAEVPHSSRLVIRIFADLKEVSHMAIKAKLVDPNGHPRVLAPFAASFNAVSPYFDFVDVSDKHNVKVKVSENFQLFAKDQNCKRIIFGIGSVKTYVDMLESYQGYRSKIDLLRAGNVDPAYEGLGFKFISFHRVFRPGPRSEGGLTFASASPIVVRDRNGVLRRFHSEGSRNVNGSLKASSDSINNPYDLPTTAEHGLIPVNALGQRIDLHIAPPGESIMRAFNSGFAHKKPCTPFHIHGKCDRTPCQFDHSPLSNSQSHCLRYTLKKVPCTKAGRCRRIDCYYGHVCQKAECKDCRKMECRMPPAMHSMDLKVAAWVDPDQGRVGSRGTSESGLTGKIEGSKGHRSASGPVMMMEDVPITEPLIDLS</sequence>
<dbReference type="InterPro" id="IPR057654">
    <property type="entry name" value="Znf-CCCH_tandem"/>
</dbReference>
<gene>
    <name evidence="5" type="ORF">BU26DRAFT_509534</name>
</gene>
<proteinExistence type="predicted"/>
<evidence type="ECO:0000259" key="2">
    <source>
        <dbReference type="Pfam" id="PF25540"/>
    </source>
</evidence>
<evidence type="ECO:0000259" key="3">
    <source>
        <dbReference type="Pfam" id="PF25542"/>
    </source>
</evidence>
<name>A0A6A6HZX4_9PLEO</name>
<dbReference type="AlphaFoldDB" id="A0A6A6HZX4"/>
<protein>
    <recommendedName>
        <fullName evidence="7">C3H1-type domain-containing protein</fullName>
    </recommendedName>
</protein>
<feature type="region of interest" description="Disordered" evidence="1">
    <location>
        <begin position="432"/>
        <end position="460"/>
    </location>
</feature>
<dbReference type="GeneID" id="54580483"/>
<dbReference type="RefSeq" id="XP_033678749.1">
    <property type="nucleotide sequence ID" value="XM_033827153.1"/>
</dbReference>
<keyword evidence="6" id="KW-1185">Reference proteome</keyword>
<dbReference type="EMBL" id="ML987204">
    <property type="protein sequence ID" value="KAF2243745.1"/>
    <property type="molecule type" value="Genomic_DNA"/>
</dbReference>
<dbReference type="PANTHER" id="PTHR37543">
    <property type="entry name" value="CCCH ZINC FINGER DNA BINDING PROTEIN (AFU_ORTHOLOGUE AFUA_5G12760)"/>
    <property type="match status" value="1"/>
</dbReference>
<evidence type="ECO:0000259" key="4">
    <source>
        <dbReference type="Pfam" id="PF25543"/>
    </source>
</evidence>
<feature type="domain" description="DUF7923" evidence="2">
    <location>
        <begin position="69"/>
        <end position="245"/>
    </location>
</feature>
<dbReference type="OrthoDB" id="2270193at2759"/>
<dbReference type="InterPro" id="IPR000571">
    <property type="entry name" value="Znf_CCCH"/>
</dbReference>
<feature type="domain" description="Tandem CCCH zinc finger" evidence="4">
    <location>
        <begin position="371"/>
        <end position="423"/>
    </location>
</feature>
<dbReference type="Pfam" id="PF25540">
    <property type="entry name" value="DUF7923"/>
    <property type="match status" value="1"/>
</dbReference>
<dbReference type="Proteomes" id="UP000800094">
    <property type="component" value="Unassembled WGS sequence"/>
</dbReference>
<dbReference type="Pfam" id="PF25542">
    <property type="entry name" value="zf-CCCH_12"/>
    <property type="match status" value="1"/>
</dbReference>
<organism evidence="5 6">
    <name type="scientific">Trematosphaeria pertusa</name>
    <dbReference type="NCBI Taxonomy" id="390896"/>
    <lineage>
        <taxon>Eukaryota</taxon>
        <taxon>Fungi</taxon>
        <taxon>Dikarya</taxon>
        <taxon>Ascomycota</taxon>
        <taxon>Pezizomycotina</taxon>
        <taxon>Dothideomycetes</taxon>
        <taxon>Pleosporomycetidae</taxon>
        <taxon>Pleosporales</taxon>
        <taxon>Massarineae</taxon>
        <taxon>Trematosphaeriaceae</taxon>
        <taxon>Trematosphaeria</taxon>
    </lineage>
</organism>
<reference evidence="5" key="1">
    <citation type="journal article" date="2020" name="Stud. Mycol.">
        <title>101 Dothideomycetes genomes: a test case for predicting lifestyles and emergence of pathogens.</title>
        <authorList>
            <person name="Haridas S."/>
            <person name="Albert R."/>
            <person name="Binder M."/>
            <person name="Bloem J."/>
            <person name="Labutti K."/>
            <person name="Salamov A."/>
            <person name="Andreopoulos B."/>
            <person name="Baker S."/>
            <person name="Barry K."/>
            <person name="Bills G."/>
            <person name="Bluhm B."/>
            <person name="Cannon C."/>
            <person name="Castanera R."/>
            <person name="Culley D."/>
            <person name="Daum C."/>
            <person name="Ezra D."/>
            <person name="Gonzalez J."/>
            <person name="Henrissat B."/>
            <person name="Kuo A."/>
            <person name="Liang C."/>
            <person name="Lipzen A."/>
            <person name="Lutzoni F."/>
            <person name="Magnuson J."/>
            <person name="Mondo S."/>
            <person name="Nolan M."/>
            <person name="Ohm R."/>
            <person name="Pangilinan J."/>
            <person name="Park H.-J."/>
            <person name="Ramirez L."/>
            <person name="Alfaro M."/>
            <person name="Sun H."/>
            <person name="Tritt A."/>
            <person name="Yoshinaga Y."/>
            <person name="Zwiers L.-H."/>
            <person name="Turgeon B."/>
            <person name="Goodwin S."/>
            <person name="Spatafora J."/>
            <person name="Crous P."/>
            <person name="Grigoriev I."/>
        </authorList>
    </citation>
    <scope>NUCLEOTIDE SEQUENCE</scope>
    <source>
        <strain evidence="5">CBS 122368</strain>
    </source>
</reference>
<dbReference type="InterPro" id="IPR057683">
    <property type="entry name" value="DUF7923"/>
</dbReference>
<feature type="domain" description="C3H1-type" evidence="3">
    <location>
        <begin position="339"/>
        <end position="364"/>
    </location>
</feature>
<evidence type="ECO:0000313" key="5">
    <source>
        <dbReference type="EMBL" id="KAF2243745.1"/>
    </source>
</evidence>